<dbReference type="InterPro" id="IPR011333">
    <property type="entry name" value="SKP1/BTB/POZ_sf"/>
</dbReference>
<evidence type="ECO:0000259" key="1">
    <source>
        <dbReference type="PROSITE" id="PS50097"/>
    </source>
</evidence>
<dbReference type="EMBL" id="JAZHXI010000004">
    <property type="protein sequence ID" value="KAL2072712.1"/>
    <property type="molecule type" value="Genomic_DNA"/>
</dbReference>
<accession>A0ABR4CSG4</accession>
<dbReference type="PROSITE" id="PS50097">
    <property type="entry name" value="BTB"/>
    <property type="match status" value="1"/>
</dbReference>
<reference evidence="2 3" key="1">
    <citation type="journal article" date="2024" name="Commun. Biol.">
        <title>Comparative genomic analysis of thermophilic fungi reveals convergent evolutionary adaptations and gene losses.</title>
        <authorList>
            <person name="Steindorff A.S."/>
            <person name="Aguilar-Pontes M.V."/>
            <person name="Robinson A.J."/>
            <person name="Andreopoulos B."/>
            <person name="LaButti K."/>
            <person name="Kuo A."/>
            <person name="Mondo S."/>
            <person name="Riley R."/>
            <person name="Otillar R."/>
            <person name="Haridas S."/>
            <person name="Lipzen A."/>
            <person name="Grimwood J."/>
            <person name="Schmutz J."/>
            <person name="Clum A."/>
            <person name="Reid I.D."/>
            <person name="Moisan M.C."/>
            <person name="Butler G."/>
            <person name="Nguyen T.T.M."/>
            <person name="Dewar K."/>
            <person name="Conant G."/>
            <person name="Drula E."/>
            <person name="Henrissat B."/>
            <person name="Hansel C."/>
            <person name="Singer S."/>
            <person name="Hutchinson M.I."/>
            <person name="de Vries R.P."/>
            <person name="Natvig D.O."/>
            <person name="Powell A.J."/>
            <person name="Tsang A."/>
            <person name="Grigoriev I.V."/>
        </authorList>
    </citation>
    <scope>NUCLEOTIDE SEQUENCE [LARGE SCALE GENOMIC DNA]</scope>
    <source>
        <strain evidence="2 3">CBS 494.80</strain>
    </source>
</reference>
<gene>
    <name evidence="2" type="ORF">VTL71DRAFT_12055</name>
</gene>
<sequence>MFSSASKLLGDLGHETVTIHVGPEGKSTKFTIHKKLICDKVDFFRKAFTGGFKENDGTMKLPDDDPAIFSVFLYSFAEKICLGGLADQTMDAIRKSAWEDQDNIWISFALAASIYRSTNPGSPLRLYCIKEITNRLWDGEWGRTVPRADQLLDMHNHWHDQEDLFHDFYSFLGKNSVTLEAPWPDLEKYGVFACCFHSHGDNEACGAS</sequence>
<proteinExistence type="predicted"/>
<evidence type="ECO:0000313" key="3">
    <source>
        <dbReference type="Proteomes" id="UP001595075"/>
    </source>
</evidence>
<comment type="caution">
    <text evidence="2">The sequence shown here is derived from an EMBL/GenBank/DDBJ whole genome shotgun (WGS) entry which is preliminary data.</text>
</comment>
<dbReference type="PANTHER" id="PTHR47843">
    <property type="entry name" value="BTB DOMAIN-CONTAINING PROTEIN-RELATED"/>
    <property type="match status" value="1"/>
</dbReference>
<keyword evidence="3" id="KW-1185">Reference proteome</keyword>
<organism evidence="2 3">
    <name type="scientific">Oculimacula yallundae</name>
    <dbReference type="NCBI Taxonomy" id="86028"/>
    <lineage>
        <taxon>Eukaryota</taxon>
        <taxon>Fungi</taxon>
        <taxon>Dikarya</taxon>
        <taxon>Ascomycota</taxon>
        <taxon>Pezizomycotina</taxon>
        <taxon>Leotiomycetes</taxon>
        <taxon>Helotiales</taxon>
        <taxon>Ploettnerulaceae</taxon>
        <taxon>Oculimacula</taxon>
    </lineage>
</organism>
<dbReference type="InterPro" id="IPR000210">
    <property type="entry name" value="BTB/POZ_dom"/>
</dbReference>
<dbReference type="Gene3D" id="3.30.710.10">
    <property type="entry name" value="Potassium Channel Kv1.1, Chain A"/>
    <property type="match status" value="1"/>
</dbReference>
<dbReference type="Proteomes" id="UP001595075">
    <property type="component" value="Unassembled WGS sequence"/>
</dbReference>
<feature type="domain" description="BTB" evidence="1">
    <location>
        <begin position="15"/>
        <end position="73"/>
    </location>
</feature>
<protein>
    <recommendedName>
        <fullName evidence="1">BTB domain-containing protein</fullName>
    </recommendedName>
</protein>
<dbReference type="CDD" id="cd18186">
    <property type="entry name" value="BTB_POZ_ZBTB_KLHL-like"/>
    <property type="match status" value="1"/>
</dbReference>
<name>A0ABR4CSG4_9HELO</name>
<dbReference type="SUPFAM" id="SSF54695">
    <property type="entry name" value="POZ domain"/>
    <property type="match status" value="1"/>
</dbReference>
<evidence type="ECO:0000313" key="2">
    <source>
        <dbReference type="EMBL" id="KAL2072712.1"/>
    </source>
</evidence>